<dbReference type="CDD" id="cd09252">
    <property type="entry name" value="AP-3_Mu3_Cterm"/>
    <property type="match status" value="1"/>
</dbReference>
<protein>
    <recommendedName>
        <fullName evidence="6">MHD domain-containing protein</fullName>
    </recommendedName>
</protein>
<accession>A0A7S2KC76</accession>
<gene>
    <name evidence="7" type="ORF">LDAN0321_LOCUS7895</name>
</gene>
<dbReference type="InterPro" id="IPR050431">
    <property type="entry name" value="Adaptor_comp_med_subunit"/>
</dbReference>
<dbReference type="SUPFAM" id="SSF49447">
    <property type="entry name" value="Second domain of Mu2 adaptin subunit (ap50) of ap2 adaptor"/>
    <property type="match status" value="1"/>
</dbReference>
<dbReference type="InterPro" id="IPR011012">
    <property type="entry name" value="Longin-like_dom_sf"/>
</dbReference>
<dbReference type="InterPro" id="IPR028565">
    <property type="entry name" value="MHD"/>
</dbReference>
<organism evidence="7">
    <name type="scientific">Leptocylindrus danicus</name>
    <dbReference type="NCBI Taxonomy" id="163516"/>
    <lineage>
        <taxon>Eukaryota</taxon>
        <taxon>Sar</taxon>
        <taxon>Stramenopiles</taxon>
        <taxon>Ochrophyta</taxon>
        <taxon>Bacillariophyta</taxon>
        <taxon>Coscinodiscophyceae</taxon>
        <taxon>Chaetocerotophycidae</taxon>
        <taxon>Leptocylindrales</taxon>
        <taxon>Leptocylindraceae</taxon>
        <taxon>Leptocylindrus</taxon>
    </lineage>
</organism>
<evidence type="ECO:0000256" key="1">
    <source>
        <dbReference type="ARBA" id="ARBA00004308"/>
    </source>
</evidence>
<keyword evidence="2 5" id="KW-0813">Transport</keyword>
<reference evidence="7" key="1">
    <citation type="submission" date="2021-01" db="EMBL/GenBank/DDBJ databases">
        <authorList>
            <person name="Corre E."/>
            <person name="Pelletier E."/>
            <person name="Niang G."/>
            <person name="Scheremetjew M."/>
            <person name="Finn R."/>
            <person name="Kale V."/>
            <person name="Holt S."/>
            <person name="Cochrane G."/>
            <person name="Meng A."/>
            <person name="Brown T."/>
            <person name="Cohen L."/>
        </authorList>
    </citation>
    <scope>NUCLEOTIDE SEQUENCE</scope>
    <source>
        <strain evidence="7">B650</strain>
    </source>
</reference>
<evidence type="ECO:0000259" key="6">
    <source>
        <dbReference type="PROSITE" id="PS51072"/>
    </source>
</evidence>
<dbReference type="GO" id="GO:0030131">
    <property type="term" value="C:clathrin adaptor complex"/>
    <property type="evidence" value="ECO:0007669"/>
    <property type="project" value="UniProtKB-UniRule"/>
</dbReference>
<proteinExistence type="inferred from homology"/>
<comment type="subcellular location">
    <subcellularLocation>
        <location evidence="1">Endomembrane system</location>
    </subcellularLocation>
</comment>
<keyword evidence="3 5" id="KW-0653">Protein transport</keyword>
<dbReference type="PIRSF" id="PIRSF005992">
    <property type="entry name" value="Clathrin_mu"/>
    <property type="match status" value="1"/>
</dbReference>
<name>A0A7S2KC76_9STRA</name>
<dbReference type="InterPro" id="IPR036168">
    <property type="entry name" value="AP2_Mu_C_sf"/>
</dbReference>
<dbReference type="GO" id="GO:0006886">
    <property type="term" value="P:intracellular protein transport"/>
    <property type="evidence" value="ECO:0007669"/>
    <property type="project" value="UniProtKB-UniRule"/>
</dbReference>
<dbReference type="AlphaFoldDB" id="A0A7S2KC76"/>
<dbReference type="PRINTS" id="PR00314">
    <property type="entry name" value="CLATHRINADPT"/>
</dbReference>
<sequence length="446" mass="49291">MESLFIMSPTGEVLIERHFRAKAIASRSTTCEFYWNEVNKADGILQDVPPILQVCKNGNQIYVISIQRDNISYLVACLGEISPLLVIEFLHRVASIFAEYFGSPCDENAIKDNFSTAYQLLEEMVDNGWPLTTEPNSLKAMIRPPSLVAKLEQVVMGSTSRSNAVVAETLPNGTVSNMPWRKAGVKYSHNEIYIDIIEEVDAIVDVNGRIISSDVSGSIQAQSHLSGVPDLMLTFKDPDVIDDCSFHPCVRYNRYEHDRVISFVPADGNFELMRYRVRNGSQLVNPPIFCTPQFNFGDYNGSSGGAVDGSLSVTIGMKPISSLIKTSGSFSVENVVVTIPFPKVIRTANLTANLGKVLYDESAKTAKWTIGKLDERKKMVLTGTMILTKDGKRPEENPPLQLDWKIPLASVSGLAVSGLSLTGESYRPYKGVRTITKSGRYQVRCN</sequence>
<keyword evidence="4" id="KW-0472">Membrane</keyword>
<dbReference type="GO" id="GO:0016192">
    <property type="term" value="P:vesicle-mediated transport"/>
    <property type="evidence" value="ECO:0007669"/>
    <property type="project" value="InterPro"/>
</dbReference>
<evidence type="ECO:0000313" key="7">
    <source>
        <dbReference type="EMBL" id="CAD9572575.1"/>
    </source>
</evidence>
<dbReference type="Gene3D" id="3.30.450.60">
    <property type="match status" value="1"/>
</dbReference>
<evidence type="ECO:0000256" key="5">
    <source>
        <dbReference type="PIRNR" id="PIRNR005992"/>
    </source>
</evidence>
<dbReference type="CDD" id="cd14837">
    <property type="entry name" value="AP3_Mu_N"/>
    <property type="match status" value="1"/>
</dbReference>
<evidence type="ECO:0000256" key="4">
    <source>
        <dbReference type="ARBA" id="ARBA00023136"/>
    </source>
</evidence>
<evidence type="ECO:0000256" key="3">
    <source>
        <dbReference type="ARBA" id="ARBA00022927"/>
    </source>
</evidence>
<dbReference type="Pfam" id="PF00928">
    <property type="entry name" value="Adap_comp_sub"/>
    <property type="match status" value="1"/>
</dbReference>
<comment type="similarity">
    <text evidence="5">Belongs to the adaptor complexes medium subunit family.</text>
</comment>
<dbReference type="PANTHER" id="PTHR10529">
    <property type="entry name" value="AP COMPLEX SUBUNIT MU"/>
    <property type="match status" value="1"/>
</dbReference>
<dbReference type="EMBL" id="HBGY01012399">
    <property type="protein sequence ID" value="CAD9572575.1"/>
    <property type="molecule type" value="Transcribed_RNA"/>
</dbReference>
<dbReference type="InterPro" id="IPR001392">
    <property type="entry name" value="Clathrin_mu"/>
</dbReference>
<dbReference type="Gene3D" id="2.60.40.1170">
    <property type="entry name" value="Mu homology domain, subdomain B"/>
    <property type="match status" value="2"/>
</dbReference>
<dbReference type="SUPFAM" id="SSF64356">
    <property type="entry name" value="SNARE-like"/>
    <property type="match status" value="1"/>
</dbReference>
<dbReference type="GO" id="GO:0012505">
    <property type="term" value="C:endomembrane system"/>
    <property type="evidence" value="ECO:0007669"/>
    <property type="project" value="UniProtKB-SubCell"/>
</dbReference>
<dbReference type="PROSITE" id="PS51072">
    <property type="entry name" value="MHD"/>
    <property type="match status" value="1"/>
</dbReference>
<feature type="domain" description="MHD" evidence="6">
    <location>
        <begin position="189"/>
        <end position="444"/>
    </location>
</feature>
<evidence type="ECO:0000256" key="2">
    <source>
        <dbReference type="ARBA" id="ARBA00022448"/>
    </source>
</evidence>